<dbReference type="eggNOG" id="COG0702">
    <property type="taxonomic scope" value="Bacteria"/>
</dbReference>
<dbReference type="InterPro" id="IPR051207">
    <property type="entry name" value="ComplexI_NDUFA9_subunit"/>
</dbReference>
<evidence type="ECO:0000313" key="3">
    <source>
        <dbReference type="EMBL" id="CAL94443.1"/>
    </source>
</evidence>
<dbReference type="KEGG" id="azo:azo1826"/>
<sequence length="445" mass="47765">MPPAPRAVCKKVQHGGVRTVNVLVTGATGFLGGSIVDRLLREGHQLRCAVRDPVAAVARRPGPAYFPLDYRHATTADAWREMLVGVEVVINAVGILREQGDQRFDLLHRAAPRALFDACVEAGVRRVLQISALGADAGAASAYHLSKRAADDHLLALPLEATVVQPSLVFGGAGASTALFASLASMPVVALPGGGRQRIQPVHVDDLVEAVARLVVAAAAPRRLAVVGPAPLCLRSYLASLRRAMGIRRPLRVLPVPIALARRVAVLARWWPKAPLDEDALDMLERGNVGDPAPLTALLGEAPRAVSEFVPRPWAGGFAQRARLAWLLPLLRATIGVMWIATALVSFGLYPVAASLELLARAGVPEGLRLLALYGAAALDLVLGVLCFTSWQRRRVWAAQAALIAAYTLIISWKLPEFWLHPYGPLTKNLPLLAALWLLYETEPD</sequence>
<gene>
    <name evidence="3" type="ordered locus">azo1826</name>
</gene>
<dbReference type="PANTHER" id="PTHR12126:SF11">
    <property type="entry name" value="NADH DEHYDROGENASE [UBIQUINONE] 1 ALPHA SUBCOMPLEX SUBUNIT 9, MITOCHONDRIAL"/>
    <property type="match status" value="1"/>
</dbReference>
<accession>A1K6I8</accession>
<name>A1K6I8_AZOSB</name>
<dbReference type="STRING" id="62928.azo1826"/>
<dbReference type="Proteomes" id="UP000002588">
    <property type="component" value="Chromosome"/>
</dbReference>
<dbReference type="Gene3D" id="3.40.50.720">
    <property type="entry name" value="NAD(P)-binding Rossmann-like Domain"/>
    <property type="match status" value="1"/>
</dbReference>
<dbReference type="SUPFAM" id="SSF51735">
    <property type="entry name" value="NAD(P)-binding Rossmann-fold domains"/>
    <property type="match status" value="1"/>
</dbReference>
<organism evidence="3 4">
    <name type="scientific">Azoarcus sp. (strain BH72)</name>
    <dbReference type="NCBI Taxonomy" id="418699"/>
    <lineage>
        <taxon>Bacteria</taxon>
        <taxon>Pseudomonadati</taxon>
        <taxon>Pseudomonadota</taxon>
        <taxon>Betaproteobacteria</taxon>
        <taxon>Rhodocyclales</taxon>
        <taxon>Zoogloeaceae</taxon>
        <taxon>Azoarcus</taxon>
    </lineage>
</organism>
<keyword evidence="1" id="KW-1133">Transmembrane helix</keyword>
<feature type="transmembrane region" description="Helical" evidence="1">
    <location>
        <begin position="330"/>
        <end position="350"/>
    </location>
</feature>
<dbReference type="GO" id="GO:0044877">
    <property type="term" value="F:protein-containing complex binding"/>
    <property type="evidence" value="ECO:0007669"/>
    <property type="project" value="TreeGrafter"/>
</dbReference>
<proteinExistence type="predicted"/>
<evidence type="ECO:0000259" key="2">
    <source>
        <dbReference type="Pfam" id="PF01370"/>
    </source>
</evidence>
<dbReference type="Pfam" id="PF13781">
    <property type="entry name" value="DoxX_3"/>
    <property type="match status" value="1"/>
</dbReference>
<dbReference type="InterPro" id="IPR036291">
    <property type="entry name" value="NAD(P)-bd_dom_sf"/>
</dbReference>
<dbReference type="EC" id="1.6.5.3" evidence="3"/>
<dbReference type="Pfam" id="PF01370">
    <property type="entry name" value="Epimerase"/>
    <property type="match status" value="1"/>
</dbReference>
<feature type="domain" description="NAD-dependent epimerase/dehydratase" evidence="2">
    <location>
        <begin position="22"/>
        <end position="217"/>
    </location>
</feature>
<evidence type="ECO:0000256" key="1">
    <source>
        <dbReference type="SAM" id="Phobius"/>
    </source>
</evidence>
<keyword evidence="1" id="KW-0472">Membrane</keyword>
<protein>
    <submittedName>
        <fullName evidence="3">NADH dehydrogenase (Ubiquinone)</fullName>
        <ecNumber evidence="3">1.6.5.3</ecNumber>
    </submittedName>
</protein>
<evidence type="ECO:0000313" key="4">
    <source>
        <dbReference type="Proteomes" id="UP000002588"/>
    </source>
</evidence>
<dbReference type="EMBL" id="AM406670">
    <property type="protein sequence ID" value="CAL94443.1"/>
    <property type="molecule type" value="Genomic_DNA"/>
</dbReference>
<feature type="transmembrane region" description="Helical" evidence="1">
    <location>
        <begin position="370"/>
        <end position="389"/>
    </location>
</feature>
<dbReference type="HOGENOM" id="CLU_007383_6_5_4"/>
<keyword evidence="1" id="KW-0812">Transmembrane</keyword>
<keyword evidence="4" id="KW-1185">Reference proteome</keyword>
<dbReference type="InterPro" id="IPR001509">
    <property type="entry name" value="Epimerase_deHydtase"/>
</dbReference>
<dbReference type="AlphaFoldDB" id="A1K6I8"/>
<feature type="transmembrane region" description="Helical" evidence="1">
    <location>
        <begin position="396"/>
        <end position="415"/>
    </location>
</feature>
<dbReference type="GO" id="GO:0016491">
    <property type="term" value="F:oxidoreductase activity"/>
    <property type="evidence" value="ECO:0007669"/>
    <property type="project" value="UniProtKB-KW"/>
</dbReference>
<reference evidence="3 4" key="1">
    <citation type="journal article" date="2006" name="Nat. Biotechnol.">
        <title>Complete genome of the mutualistic, N2-fixing grass endophyte Azoarcus sp. strain BH72.</title>
        <authorList>
            <person name="Krause A."/>
            <person name="Ramakumar A."/>
            <person name="Bartels D."/>
            <person name="Battistoni F."/>
            <person name="Bekel T."/>
            <person name="Boch J."/>
            <person name="Boehm M."/>
            <person name="Friedrich F."/>
            <person name="Hurek T."/>
            <person name="Krause L."/>
            <person name="Linke B."/>
            <person name="McHardy A.C."/>
            <person name="Sarkar A."/>
            <person name="Schneiker S."/>
            <person name="Syed A.A."/>
            <person name="Thauer R."/>
            <person name="Vorhoelter F.-J."/>
            <person name="Weidner S."/>
            <person name="Puehler A."/>
            <person name="Reinhold-Hurek B."/>
            <person name="Kaiser O."/>
            <person name="Goesmann A."/>
        </authorList>
    </citation>
    <scope>NUCLEOTIDE SEQUENCE [LARGE SCALE GENOMIC DNA]</scope>
    <source>
        <strain evidence="3 4">BH72</strain>
    </source>
</reference>
<dbReference type="PANTHER" id="PTHR12126">
    <property type="entry name" value="NADH-UBIQUINONE OXIDOREDUCTASE 39 KDA SUBUNIT-RELATED"/>
    <property type="match status" value="1"/>
</dbReference>
<dbReference type="InterPro" id="IPR025695">
    <property type="entry name" value="DoxX-like"/>
</dbReference>
<keyword evidence="3" id="KW-0560">Oxidoreductase</keyword>